<gene>
    <name evidence="3" type="ORF">P1J78_21195</name>
</gene>
<organism evidence="3 4">
    <name type="scientific">Psychromarinibacter sediminicola</name>
    <dbReference type="NCBI Taxonomy" id="3033385"/>
    <lineage>
        <taxon>Bacteria</taxon>
        <taxon>Pseudomonadati</taxon>
        <taxon>Pseudomonadota</taxon>
        <taxon>Alphaproteobacteria</taxon>
        <taxon>Rhodobacterales</taxon>
        <taxon>Paracoccaceae</taxon>
        <taxon>Psychromarinibacter</taxon>
    </lineage>
</organism>
<evidence type="ECO:0000259" key="2">
    <source>
        <dbReference type="PROSITE" id="PS51208"/>
    </source>
</evidence>
<dbReference type="EMBL" id="JARGYC010000083">
    <property type="protein sequence ID" value="MDF0603259.1"/>
    <property type="molecule type" value="Genomic_DNA"/>
</dbReference>
<keyword evidence="1" id="KW-0732">Signal</keyword>
<feature type="signal peptide" evidence="1">
    <location>
        <begin position="1"/>
        <end position="19"/>
    </location>
</feature>
<dbReference type="SUPFAM" id="SSF103515">
    <property type="entry name" value="Autotransporter"/>
    <property type="match status" value="1"/>
</dbReference>
<proteinExistence type="predicted"/>
<dbReference type="InterPro" id="IPR005546">
    <property type="entry name" value="Autotransporte_beta"/>
</dbReference>
<accession>A0AAE3NVZ8</accession>
<dbReference type="PROSITE" id="PS51208">
    <property type="entry name" value="AUTOTRANSPORTER"/>
    <property type="match status" value="1"/>
</dbReference>
<dbReference type="Proteomes" id="UP001220964">
    <property type="component" value="Unassembled WGS sequence"/>
</dbReference>
<dbReference type="Gene3D" id="2.40.128.130">
    <property type="entry name" value="Autotransporter beta-domain"/>
    <property type="match status" value="1"/>
</dbReference>
<evidence type="ECO:0000313" key="4">
    <source>
        <dbReference type="Proteomes" id="UP001220964"/>
    </source>
</evidence>
<name>A0AAE3NVZ8_9RHOB</name>
<reference evidence="3" key="1">
    <citation type="submission" date="2023-03" db="EMBL/GenBank/DDBJ databases">
        <title>Multiphase analysis and comparison of six strains from genera Psychromarinibacter, Lutimaribacter, and Maritimibacter, including a novel species: Psychromarinibacter sediminicola sp. nov.</title>
        <authorList>
            <person name="Wang Y.-H."/>
            <person name="Ye M.-Q."/>
            <person name="Du Z.-J."/>
        </authorList>
    </citation>
    <scope>NUCLEOTIDE SEQUENCE</scope>
    <source>
        <strain evidence="3">C21-152</strain>
    </source>
</reference>
<feature type="chain" id="PRO_5042045650" description="Autotransporter domain-containing protein" evidence="1">
    <location>
        <begin position="20"/>
        <end position="338"/>
    </location>
</feature>
<dbReference type="AlphaFoldDB" id="A0AAE3NVZ8"/>
<sequence>MFNSLKLALIALTAAYVLAGSGQQAEARNVPGSASAGILQLVEPATDDVLGGMVGSVRSALRFDGAQVSVRRGVGDGSPLTMTNFGYGTGDGGFVFGSLNYRRYELDTEVEADIVTGSLGFGRTINSRVAIFGAIIGESTTAETPFNNGTLDNTGVGLSFGLDYVVSEPFVITATAGNFWYVYDVTRNGGAVTGSFDSTRQFVDLRGSMTHDFSGFDLQTSFGVRYIRQQDSSYRESGGALVGEAEYERVVGFGEGRLLFDGPADFTPYLAADARVVGVSDDLPPGATAIDVPTLHGGLGFGVVSHWQGGDFDLGVRANTSEEGFTGYEAAFGINLRF</sequence>
<keyword evidence="4" id="KW-1185">Reference proteome</keyword>
<protein>
    <recommendedName>
        <fullName evidence="2">Autotransporter domain-containing protein</fullName>
    </recommendedName>
</protein>
<dbReference type="InterPro" id="IPR036709">
    <property type="entry name" value="Autotransporte_beta_dom_sf"/>
</dbReference>
<comment type="caution">
    <text evidence="3">The sequence shown here is derived from an EMBL/GenBank/DDBJ whole genome shotgun (WGS) entry which is preliminary data.</text>
</comment>
<feature type="domain" description="Autotransporter" evidence="2">
    <location>
        <begin position="88"/>
        <end position="338"/>
    </location>
</feature>
<dbReference type="RefSeq" id="WP_275569382.1">
    <property type="nucleotide sequence ID" value="NZ_JARGYC010000083.1"/>
</dbReference>
<evidence type="ECO:0000313" key="3">
    <source>
        <dbReference type="EMBL" id="MDF0603259.1"/>
    </source>
</evidence>
<evidence type="ECO:0000256" key="1">
    <source>
        <dbReference type="SAM" id="SignalP"/>
    </source>
</evidence>